<accession>A0A1F5YH95</accession>
<dbReference type="Proteomes" id="UP000178230">
    <property type="component" value="Unassembled WGS sequence"/>
</dbReference>
<proteinExistence type="predicted"/>
<name>A0A1F5YH95_9BACT</name>
<reference evidence="2 3" key="1">
    <citation type="journal article" date="2016" name="Nat. Commun.">
        <title>Thousands of microbial genomes shed light on interconnected biogeochemical processes in an aquifer system.</title>
        <authorList>
            <person name="Anantharaman K."/>
            <person name="Brown C.T."/>
            <person name="Hug L.A."/>
            <person name="Sharon I."/>
            <person name="Castelle C.J."/>
            <person name="Probst A.J."/>
            <person name="Thomas B.C."/>
            <person name="Singh A."/>
            <person name="Wilkins M.J."/>
            <person name="Karaoz U."/>
            <person name="Brodie E.L."/>
            <person name="Williams K.H."/>
            <person name="Hubbard S.S."/>
            <person name="Banfield J.F."/>
        </authorList>
    </citation>
    <scope>NUCLEOTIDE SEQUENCE [LARGE SCALE GENOMIC DNA]</scope>
</reference>
<evidence type="ECO:0000313" key="3">
    <source>
        <dbReference type="Proteomes" id="UP000178230"/>
    </source>
</evidence>
<feature type="domain" description="DUF4340" evidence="1">
    <location>
        <begin position="74"/>
        <end position="245"/>
    </location>
</feature>
<dbReference type="EMBL" id="MFIY01000047">
    <property type="protein sequence ID" value="OGF99558.1"/>
    <property type="molecule type" value="Genomic_DNA"/>
</dbReference>
<dbReference type="Pfam" id="PF14238">
    <property type="entry name" value="DUF4340"/>
    <property type="match status" value="1"/>
</dbReference>
<comment type="caution">
    <text evidence="2">The sequence shown here is derived from an EMBL/GenBank/DDBJ whole genome shotgun (WGS) entry which is preliminary data.</text>
</comment>
<dbReference type="InterPro" id="IPR025641">
    <property type="entry name" value="DUF4340"/>
</dbReference>
<evidence type="ECO:0000259" key="1">
    <source>
        <dbReference type="Pfam" id="PF14238"/>
    </source>
</evidence>
<evidence type="ECO:0000313" key="2">
    <source>
        <dbReference type="EMBL" id="OGF99558.1"/>
    </source>
</evidence>
<organism evidence="2 3">
    <name type="scientific">Candidatus Gottesmanbacteria bacterium RBG_13_37_7</name>
    <dbReference type="NCBI Taxonomy" id="1798369"/>
    <lineage>
        <taxon>Bacteria</taxon>
        <taxon>Candidatus Gottesmaniibacteriota</taxon>
    </lineage>
</organism>
<dbReference type="AlphaFoldDB" id="A0A1F5YH95"/>
<sequence>MKPKSITLLFLVFIILLIAAAYPLWIVVIRPSNPKKIMEINLSIWTKDRTQKIIIHDATGEAVLSKDNPVWKTGNYLVGQKSLDNFFLSLDKSQIDHLVSRNSSNHGAFEVTEEKGTILTMTDSTGEKTYLIGKIAASYGSFYIRVKSSDNVYLAKGDLKNTLSTAVSFWRDKTIVDISKEKISQIQVSGKENFSLSKNKEGKWQLESKGKTNDITDNVSSDIITRFNPLEADGFLATDEAKQYQNNSGTTSIKISEENNNPVELTLLSKDSDYWIEVKGREEKYKIYSYRLDSLLKLTDEGK</sequence>
<gene>
    <name evidence="2" type="ORF">A2Y99_04290</name>
</gene>
<protein>
    <recommendedName>
        <fullName evidence="1">DUF4340 domain-containing protein</fullName>
    </recommendedName>
</protein>